<evidence type="ECO:0000313" key="9">
    <source>
        <dbReference type="Proteomes" id="UP000799437"/>
    </source>
</evidence>
<comment type="subcellular location">
    <subcellularLocation>
        <location evidence="1">Membrane</location>
        <topology evidence="1">Multi-pass membrane protein</topology>
    </subcellularLocation>
</comment>
<accession>A0A6A6WD76</accession>
<feature type="domain" description="Rhodopsin" evidence="7">
    <location>
        <begin position="39"/>
        <end position="222"/>
    </location>
</feature>
<evidence type="ECO:0000256" key="3">
    <source>
        <dbReference type="ARBA" id="ARBA00022989"/>
    </source>
</evidence>
<dbReference type="PANTHER" id="PTHR33048">
    <property type="entry name" value="PTH11-LIKE INTEGRAL MEMBRANE PROTEIN (AFU_ORTHOLOGUE AFUA_5G11245)"/>
    <property type="match status" value="1"/>
</dbReference>
<feature type="transmembrane region" description="Helical" evidence="6">
    <location>
        <begin position="98"/>
        <end position="121"/>
    </location>
</feature>
<dbReference type="InterPro" id="IPR052337">
    <property type="entry name" value="SAT4-like"/>
</dbReference>
<keyword evidence="3 6" id="KW-1133">Transmembrane helix</keyword>
<protein>
    <recommendedName>
        <fullName evidence="7">Rhodopsin domain-containing protein</fullName>
    </recommendedName>
</protein>
<sequence>MASDLSPTQRAKLESDDLGQTTLAIVIAFEVGALVVVLMRFYSRMAVTKGLGRDDWLMLVGMLFSIGMGVCQIMQVQWGSGKHVQFLSPYQLQKQRFYLYWSIALYGVAITFTKLSILLLYRRIFHASKSLMWVVWILGSFVLCFGLSIVFSGLFTCTPANGFWNLSVKAKCVNMFALFEANAAINIGTDFVITVLPLPSIWRLGLPIHQKIGVSFIFAIGWL</sequence>
<name>A0A6A6WD76_9PEZI</name>
<gene>
    <name evidence="8" type="ORF">EJ05DRAFT_474395</name>
</gene>
<reference evidence="8" key="1">
    <citation type="journal article" date="2020" name="Stud. Mycol.">
        <title>101 Dothideomycetes genomes: a test case for predicting lifestyles and emergence of pathogens.</title>
        <authorList>
            <person name="Haridas S."/>
            <person name="Albert R."/>
            <person name="Binder M."/>
            <person name="Bloem J."/>
            <person name="Labutti K."/>
            <person name="Salamov A."/>
            <person name="Andreopoulos B."/>
            <person name="Baker S."/>
            <person name="Barry K."/>
            <person name="Bills G."/>
            <person name="Bluhm B."/>
            <person name="Cannon C."/>
            <person name="Castanera R."/>
            <person name="Culley D."/>
            <person name="Daum C."/>
            <person name="Ezra D."/>
            <person name="Gonzalez J."/>
            <person name="Henrissat B."/>
            <person name="Kuo A."/>
            <person name="Liang C."/>
            <person name="Lipzen A."/>
            <person name="Lutzoni F."/>
            <person name="Magnuson J."/>
            <person name="Mondo S."/>
            <person name="Nolan M."/>
            <person name="Ohm R."/>
            <person name="Pangilinan J."/>
            <person name="Park H.-J."/>
            <person name="Ramirez L."/>
            <person name="Alfaro M."/>
            <person name="Sun H."/>
            <person name="Tritt A."/>
            <person name="Yoshinaga Y."/>
            <person name="Zwiers L.-H."/>
            <person name="Turgeon B."/>
            <person name="Goodwin S."/>
            <person name="Spatafora J."/>
            <person name="Crous P."/>
            <person name="Grigoriev I."/>
        </authorList>
    </citation>
    <scope>NUCLEOTIDE SEQUENCE</scope>
    <source>
        <strain evidence="8">CBS 121739</strain>
    </source>
</reference>
<evidence type="ECO:0000313" key="8">
    <source>
        <dbReference type="EMBL" id="KAF2760525.1"/>
    </source>
</evidence>
<dbReference type="RefSeq" id="XP_033602976.1">
    <property type="nucleotide sequence ID" value="XM_033743596.1"/>
</dbReference>
<dbReference type="InterPro" id="IPR049326">
    <property type="entry name" value="Rhodopsin_dom_fungi"/>
</dbReference>
<keyword evidence="4 6" id="KW-0472">Membrane</keyword>
<dbReference type="AlphaFoldDB" id="A0A6A6WD76"/>
<feature type="transmembrane region" description="Helical" evidence="6">
    <location>
        <begin position="133"/>
        <end position="155"/>
    </location>
</feature>
<dbReference type="Pfam" id="PF20684">
    <property type="entry name" value="Fung_rhodopsin"/>
    <property type="match status" value="1"/>
</dbReference>
<feature type="transmembrane region" description="Helical" evidence="6">
    <location>
        <begin position="55"/>
        <end position="78"/>
    </location>
</feature>
<feature type="transmembrane region" description="Helical" evidence="6">
    <location>
        <begin position="20"/>
        <end position="43"/>
    </location>
</feature>
<dbReference type="OrthoDB" id="10017208at2759"/>
<evidence type="ECO:0000259" key="7">
    <source>
        <dbReference type="Pfam" id="PF20684"/>
    </source>
</evidence>
<proteinExistence type="inferred from homology"/>
<dbReference type="GeneID" id="54484650"/>
<dbReference type="PANTHER" id="PTHR33048:SF47">
    <property type="entry name" value="INTEGRAL MEMBRANE PROTEIN-RELATED"/>
    <property type="match status" value="1"/>
</dbReference>
<dbReference type="GO" id="GO:0016020">
    <property type="term" value="C:membrane"/>
    <property type="evidence" value="ECO:0007669"/>
    <property type="project" value="UniProtKB-SubCell"/>
</dbReference>
<comment type="similarity">
    <text evidence="5">Belongs to the SAT4 family.</text>
</comment>
<evidence type="ECO:0000256" key="4">
    <source>
        <dbReference type="ARBA" id="ARBA00023136"/>
    </source>
</evidence>
<keyword evidence="2 6" id="KW-0812">Transmembrane</keyword>
<evidence type="ECO:0000256" key="5">
    <source>
        <dbReference type="ARBA" id="ARBA00038359"/>
    </source>
</evidence>
<dbReference type="Proteomes" id="UP000799437">
    <property type="component" value="Unassembled WGS sequence"/>
</dbReference>
<evidence type="ECO:0000256" key="6">
    <source>
        <dbReference type="SAM" id="Phobius"/>
    </source>
</evidence>
<evidence type="ECO:0000256" key="1">
    <source>
        <dbReference type="ARBA" id="ARBA00004141"/>
    </source>
</evidence>
<dbReference type="EMBL" id="ML996568">
    <property type="protein sequence ID" value="KAF2760525.1"/>
    <property type="molecule type" value="Genomic_DNA"/>
</dbReference>
<keyword evidence="9" id="KW-1185">Reference proteome</keyword>
<evidence type="ECO:0000256" key="2">
    <source>
        <dbReference type="ARBA" id="ARBA00022692"/>
    </source>
</evidence>
<organism evidence="8 9">
    <name type="scientific">Pseudovirgaria hyperparasitica</name>
    <dbReference type="NCBI Taxonomy" id="470096"/>
    <lineage>
        <taxon>Eukaryota</taxon>
        <taxon>Fungi</taxon>
        <taxon>Dikarya</taxon>
        <taxon>Ascomycota</taxon>
        <taxon>Pezizomycotina</taxon>
        <taxon>Dothideomycetes</taxon>
        <taxon>Dothideomycetes incertae sedis</taxon>
        <taxon>Acrospermales</taxon>
        <taxon>Acrospermaceae</taxon>
        <taxon>Pseudovirgaria</taxon>
    </lineage>
</organism>